<evidence type="ECO:0000313" key="3">
    <source>
        <dbReference type="Proteomes" id="UP000807306"/>
    </source>
</evidence>
<protein>
    <submittedName>
        <fullName evidence="2">Uncharacterized protein</fullName>
    </submittedName>
</protein>
<reference evidence="2" key="1">
    <citation type="submission" date="2020-11" db="EMBL/GenBank/DDBJ databases">
        <authorList>
            <consortium name="DOE Joint Genome Institute"/>
            <person name="Ahrendt S."/>
            <person name="Riley R."/>
            <person name="Andreopoulos W."/>
            <person name="Labutti K."/>
            <person name="Pangilinan J."/>
            <person name="Ruiz-Duenas F.J."/>
            <person name="Barrasa J.M."/>
            <person name="Sanchez-Garcia M."/>
            <person name="Camarero S."/>
            <person name="Miyauchi S."/>
            <person name="Serrano A."/>
            <person name="Linde D."/>
            <person name="Babiker R."/>
            <person name="Drula E."/>
            <person name="Ayuso-Fernandez I."/>
            <person name="Pacheco R."/>
            <person name="Padilla G."/>
            <person name="Ferreira P."/>
            <person name="Barriuso J."/>
            <person name="Kellner H."/>
            <person name="Castanera R."/>
            <person name="Alfaro M."/>
            <person name="Ramirez L."/>
            <person name="Pisabarro A.G."/>
            <person name="Kuo A."/>
            <person name="Tritt A."/>
            <person name="Lipzen A."/>
            <person name="He G."/>
            <person name="Yan M."/>
            <person name="Ng V."/>
            <person name="Cullen D."/>
            <person name="Martin F."/>
            <person name="Rosso M.-N."/>
            <person name="Henrissat B."/>
            <person name="Hibbett D."/>
            <person name="Martinez A.T."/>
            <person name="Grigoriev I.V."/>
        </authorList>
    </citation>
    <scope>NUCLEOTIDE SEQUENCE</scope>
    <source>
        <strain evidence="2">CBS 506.95</strain>
    </source>
</reference>
<dbReference type="Proteomes" id="UP000807306">
    <property type="component" value="Unassembled WGS sequence"/>
</dbReference>
<accession>A0A9P6EBB2</accession>
<feature type="region of interest" description="Disordered" evidence="1">
    <location>
        <begin position="91"/>
        <end position="115"/>
    </location>
</feature>
<dbReference type="EMBL" id="MU157874">
    <property type="protein sequence ID" value="KAF9526238.1"/>
    <property type="molecule type" value="Genomic_DNA"/>
</dbReference>
<sequence>MSVQRTDDDDALVWTAMLRFLVKPRTQEEMMILIDQLGDTSACPCSKTEDTGVIFPKEKVVISLHYLKGAGRDVASSYFIIGHFPPSTWKTTPPENRLNRAPPARGSSESAASFKSQTSKQFPLITELENSPAKTLGVILILVMMDMLSYTTRTRASLPLYKGDQLWPYSP</sequence>
<dbReference type="AlphaFoldDB" id="A0A9P6EBB2"/>
<evidence type="ECO:0000313" key="2">
    <source>
        <dbReference type="EMBL" id="KAF9526238.1"/>
    </source>
</evidence>
<evidence type="ECO:0000256" key="1">
    <source>
        <dbReference type="SAM" id="MobiDB-lite"/>
    </source>
</evidence>
<name>A0A9P6EBB2_9AGAR</name>
<proteinExistence type="predicted"/>
<gene>
    <name evidence="2" type="ORF">CPB83DRAFT_896384</name>
</gene>
<comment type="caution">
    <text evidence="2">The sequence shown here is derived from an EMBL/GenBank/DDBJ whole genome shotgun (WGS) entry which is preliminary data.</text>
</comment>
<keyword evidence="3" id="KW-1185">Reference proteome</keyword>
<organism evidence="2 3">
    <name type="scientific">Crepidotus variabilis</name>
    <dbReference type="NCBI Taxonomy" id="179855"/>
    <lineage>
        <taxon>Eukaryota</taxon>
        <taxon>Fungi</taxon>
        <taxon>Dikarya</taxon>
        <taxon>Basidiomycota</taxon>
        <taxon>Agaricomycotina</taxon>
        <taxon>Agaricomycetes</taxon>
        <taxon>Agaricomycetidae</taxon>
        <taxon>Agaricales</taxon>
        <taxon>Agaricineae</taxon>
        <taxon>Crepidotaceae</taxon>
        <taxon>Crepidotus</taxon>
    </lineage>
</organism>